<feature type="signal peptide" evidence="9">
    <location>
        <begin position="1"/>
        <end position="20"/>
    </location>
</feature>
<keyword evidence="6 8" id="KW-1133">Transmembrane helix</keyword>
<dbReference type="OMA" id="ARAHFHI"/>
<feature type="domain" description="Sodium/calcium exchanger membrane region" evidence="10">
    <location>
        <begin position="107"/>
        <end position="250"/>
    </location>
</feature>
<accession>A8X6Y4</accession>
<keyword evidence="4" id="KW-0406">Ion transport</keyword>
<feature type="transmembrane region" description="Helical" evidence="8">
    <location>
        <begin position="100"/>
        <end position="120"/>
    </location>
</feature>
<dbReference type="AlphaFoldDB" id="A8X6Y4"/>
<evidence type="ECO:0000256" key="3">
    <source>
        <dbReference type="ARBA" id="ARBA00022449"/>
    </source>
</evidence>
<dbReference type="PANTHER" id="PTHR12266:SF1">
    <property type="entry name" value="SODIUM_CALCIUM EXCHANGER MEMBRANE REGION DOMAIN-CONTAINING PROTEIN"/>
    <property type="match status" value="1"/>
</dbReference>
<keyword evidence="2" id="KW-0813">Transport</keyword>
<proteinExistence type="predicted"/>
<keyword evidence="5 8" id="KW-0812">Transmembrane</keyword>
<evidence type="ECO:0000256" key="9">
    <source>
        <dbReference type="SAM" id="SignalP"/>
    </source>
</evidence>
<gene>
    <name evidence="13" type="primary">ncx-10</name>
    <name evidence="11" type="synonym">Cbr-ncx-10</name>
    <name evidence="13" type="ORF">CBG08629</name>
    <name evidence="11" type="ORF">CBG_08629</name>
</gene>
<comment type="subcellular location">
    <subcellularLocation>
        <location evidence="1">Membrane</location>
        <topology evidence="1">Multi-pass membrane protein</topology>
    </subcellularLocation>
</comment>
<dbReference type="GO" id="GO:0016020">
    <property type="term" value="C:membrane"/>
    <property type="evidence" value="ECO:0000318"/>
    <property type="project" value="GO_Central"/>
</dbReference>
<dbReference type="eggNOG" id="KOG2399">
    <property type="taxonomic scope" value="Eukaryota"/>
</dbReference>
<reference evidence="11 12" key="2">
    <citation type="journal article" date="2011" name="PLoS Genet.">
        <title>Caenorhabditis briggsae recombinant inbred line genotypes reveal inter-strain incompatibility and the evolution of recombination.</title>
        <authorList>
            <person name="Ross J.A."/>
            <person name="Koboldt D.C."/>
            <person name="Staisch J.E."/>
            <person name="Chamberlin H.M."/>
            <person name="Gupta B.P."/>
            <person name="Miller R.D."/>
            <person name="Baird S.E."/>
            <person name="Haag E.S."/>
        </authorList>
    </citation>
    <scope>NUCLEOTIDE SEQUENCE [LARGE SCALE GENOMIC DNA]</scope>
    <source>
        <strain evidence="11 12">AF16</strain>
    </source>
</reference>
<feature type="transmembrane region" description="Helical" evidence="8">
    <location>
        <begin position="232"/>
        <end position="254"/>
    </location>
</feature>
<protein>
    <submittedName>
        <fullName evidence="11">Protein CBR-NCX-10</fullName>
    </submittedName>
</protein>
<dbReference type="PANTHER" id="PTHR12266">
    <property type="entry name" value="NA+/CA2+ K+ INDEPENDENT EXCHANGER"/>
    <property type="match status" value="1"/>
</dbReference>
<dbReference type="InterPro" id="IPR004837">
    <property type="entry name" value="NaCa_Exmemb"/>
</dbReference>
<name>A8X6Y4_CAEBR</name>
<evidence type="ECO:0000313" key="12">
    <source>
        <dbReference type="Proteomes" id="UP000008549"/>
    </source>
</evidence>
<feature type="transmembrane region" description="Helical" evidence="8">
    <location>
        <begin position="207"/>
        <end position="226"/>
    </location>
</feature>
<dbReference type="STRING" id="6238.A8X6Y4"/>
<keyword evidence="12" id="KW-1185">Reference proteome</keyword>
<evidence type="ECO:0000256" key="7">
    <source>
        <dbReference type="ARBA" id="ARBA00023136"/>
    </source>
</evidence>
<keyword evidence="3" id="KW-0050">Antiport</keyword>
<evidence type="ECO:0000256" key="8">
    <source>
        <dbReference type="SAM" id="Phobius"/>
    </source>
</evidence>
<dbReference type="InterPro" id="IPR044880">
    <property type="entry name" value="NCX_ion-bd_dom_sf"/>
</dbReference>
<keyword evidence="4" id="KW-0109">Calcium transport</keyword>
<evidence type="ECO:0000259" key="10">
    <source>
        <dbReference type="Pfam" id="PF01699"/>
    </source>
</evidence>
<dbReference type="GO" id="GO:0005432">
    <property type="term" value="F:calcium:sodium antiporter activity"/>
    <property type="evidence" value="ECO:0000318"/>
    <property type="project" value="GO_Central"/>
</dbReference>
<feature type="chain" id="PRO_5002732721" evidence="9">
    <location>
        <begin position="21"/>
        <end position="655"/>
    </location>
</feature>
<keyword evidence="4" id="KW-0106">Calcium</keyword>
<dbReference type="WormBase" id="CBG08629">
    <property type="protein sequence ID" value="CBP39839"/>
    <property type="gene ID" value="WBGene00030386"/>
    <property type="gene designation" value="Cbr-ncx-10"/>
</dbReference>
<dbReference type="GO" id="GO:0006874">
    <property type="term" value="P:intracellular calcium ion homeostasis"/>
    <property type="evidence" value="ECO:0000318"/>
    <property type="project" value="GO_Central"/>
</dbReference>
<sequence length="655" mass="73577">MPRPTTVVLLLLLLGVHSEAQLGQLLQPYLVGPHNQRNSTRLVLTDELCSQDECLIQKHWSSEDICAYVKCNKDACEGGGYLQWSQYIKCEYNTAVRVRYLLIVSIIYLFFLFIVMTVVADDFFSPSIAGIVRHLKMSESIAGVTFLAFGNGAPDVFGSIASVITTPKPKADLAIGDILGGGIFVTTVVLSAIILTKSFKIAVLATIRDILFFIVADIFLVIWFINFNHVEIWMPLTFLGLYAAYVVSVILMRINSKRRKRARHLKAENERKESQMNHHTHKISTVIGFVMDYAHVINFFANSKISAMTNNVKNFLDDKTDSLEDGLVDEQSDDEGEEAEFHIAHRHVYKSYDEASLAFTDVEEIRPKTWKSWDWVRDVANHLRPWPGKGELMEMNYFSRAISIIAIPPTFLFKLTIPSNEMPWSKPILIIHCFCSVQLALFAVQISAKSPFHGSPGLWIYGLLISTIVSILALIFTPLDKEQKYYREIYSYLGFLMSIAWIYCTSSEIINVITMIGVATGVSQEILGLTIMAWSNCIGDVVSDVAVVKQGFPKMAMAAAIGGPLFSKHKNSNLLVGFGLPFTIACLQGKQIDLQITAVYRLLMLFLAISLITSLIAIFVQKFKVRWPHAVALLTVFVSFLVFVLLSETHVLEWK</sequence>
<dbReference type="Pfam" id="PF01699">
    <property type="entry name" value="Na_Ca_ex"/>
    <property type="match status" value="2"/>
</dbReference>
<dbReference type="InterPro" id="IPR051359">
    <property type="entry name" value="CaCA_antiporter"/>
</dbReference>
<evidence type="ECO:0000313" key="13">
    <source>
        <dbReference type="WormBase" id="CBG08629"/>
    </source>
</evidence>
<reference evidence="11 12" key="1">
    <citation type="journal article" date="2003" name="PLoS Biol.">
        <title>The genome sequence of Caenorhabditis briggsae: a platform for comparative genomics.</title>
        <authorList>
            <person name="Stein L.D."/>
            <person name="Bao Z."/>
            <person name="Blasiar D."/>
            <person name="Blumenthal T."/>
            <person name="Brent M.R."/>
            <person name="Chen N."/>
            <person name="Chinwalla A."/>
            <person name="Clarke L."/>
            <person name="Clee C."/>
            <person name="Coghlan A."/>
            <person name="Coulson A."/>
            <person name="D'Eustachio P."/>
            <person name="Fitch D.H."/>
            <person name="Fulton L.A."/>
            <person name="Fulton R.E."/>
            <person name="Griffiths-Jones S."/>
            <person name="Harris T.W."/>
            <person name="Hillier L.W."/>
            <person name="Kamath R."/>
            <person name="Kuwabara P.E."/>
            <person name="Mardis E.R."/>
            <person name="Marra M.A."/>
            <person name="Miner T.L."/>
            <person name="Minx P."/>
            <person name="Mullikin J.C."/>
            <person name="Plumb R.W."/>
            <person name="Rogers J."/>
            <person name="Schein J.E."/>
            <person name="Sohrmann M."/>
            <person name="Spieth J."/>
            <person name="Stajich J.E."/>
            <person name="Wei C."/>
            <person name="Willey D."/>
            <person name="Wilson R.K."/>
            <person name="Durbin R."/>
            <person name="Waterston R.H."/>
        </authorList>
    </citation>
    <scope>NUCLEOTIDE SEQUENCE [LARGE SCALE GENOMIC DNA]</scope>
    <source>
        <strain evidence="11 12">AF16</strain>
    </source>
</reference>
<dbReference type="GO" id="GO:0006812">
    <property type="term" value="P:monoatomic cation transport"/>
    <property type="evidence" value="ECO:0000318"/>
    <property type="project" value="GO_Central"/>
</dbReference>
<organism evidence="11 12">
    <name type="scientific">Caenorhabditis briggsae</name>
    <dbReference type="NCBI Taxonomy" id="6238"/>
    <lineage>
        <taxon>Eukaryota</taxon>
        <taxon>Metazoa</taxon>
        <taxon>Ecdysozoa</taxon>
        <taxon>Nematoda</taxon>
        <taxon>Chromadorea</taxon>
        <taxon>Rhabditida</taxon>
        <taxon>Rhabditina</taxon>
        <taxon>Rhabditomorpha</taxon>
        <taxon>Rhabditoidea</taxon>
        <taxon>Rhabditidae</taxon>
        <taxon>Peloderinae</taxon>
        <taxon>Caenorhabditis</taxon>
    </lineage>
</organism>
<feature type="transmembrane region" description="Helical" evidence="8">
    <location>
        <begin position="429"/>
        <end position="446"/>
    </location>
</feature>
<dbReference type="Proteomes" id="UP000008549">
    <property type="component" value="Unassembled WGS sequence"/>
</dbReference>
<dbReference type="FunCoup" id="A8X6Y4">
    <property type="interactions" value="139"/>
</dbReference>
<feature type="transmembrane region" description="Helical" evidence="8">
    <location>
        <begin position="173"/>
        <end position="195"/>
    </location>
</feature>
<keyword evidence="7 8" id="KW-0472">Membrane</keyword>
<feature type="domain" description="Sodium/calcium exchanger membrane region" evidence="10">
    <location>
        <begin position="491"/>
        <end position="645"/>
    </location>
</feature>
<evidence type="ECO:0000256" key="2">
    <source>
        <dbReference type="ARBA" id="ARBA00022448"/>
    </source>
</evidence>
<dbReference type="InParanoid" id="A8X6Y4"/>
<dbReference type="EMBL" id="HE601197">
    <property type="protein sequence ID" value="CAP28395.2"/>
    <property type="molecule type" value="Genomic_DNA"/>
</dbReference>
<keyword evidence="9" id="KW-0732">Signal</keyword>
<feature type="transmembrane region" description="Helical" evidence="8">
    <location>
        <begin position="489"/>
        <end position="506"/>
    </location>
</feature>
<evidence type="ECO:0000313" key="11">
    <source>
        <dbReference type="EMBL" id="CAP28395.2"/>
    </source>
</evidence>
<evidence type="ECO:0000256" key="6">
    <source>
        <dbReference type="ARBA" id="ARBA00022989"/>
    </source>
</evidence>
<dbReference type="Gene3D" id="1.20.1420.30">
    <property type="entry name" value="NCX, central ion-binding region"/>
    <property type="match status" value="2"/>
</dbReference>
<feature type="transmembrane region" description="Helical" evidence="8">
    <location>
        <begin position="627"/>
        <end position="646"/>
    </location>
</feature>
<feature type="transmembrane region" description="Helical" evidence="8">
    <location>
        <begin position="598"/>
        <end position="620"/>
    </location>
</feature>
<evidence type="ECO:0000256" key="4">
    <source>
        <dbReference type="ARBA" id="ARBA00022568"/>
    </source>
</evidence>
<evidence type="ECO:0000256" key="1">
    <source>
        <dbReference type="ARBA" id="ARBA00004141"/>
    </source>
</evidence>
<dbReference type="HOGENOM" id="CLU_004979_3_1_1"/>
<evidence type="ECO:0000256" key="5">
    <source>
        <dbReference type="ARBA" id="ARBA00022692"/>
    </source>
</evidence>
<feature type="transmembrane region" description="Helical" evidence="8">
    <location>
        <begin position="458"/>
        <end position="477"/>
    </location>
</feature>